<organism evidence="1">
    <name type="scientific">uncultured Cytophagales bacterium</name>
    <dbReference type="NCBI Taxonomy" id="158755"/>
    <lineage>
        <taxon>Bacteria</taxon>
        <taxon>Pseudomonadati</taxon>
        <taxon>Bacteroidota</taxon>
        <taxon>Sphingobacteriia</taxon>
        <taxon>Sphingobacteriales</taxon>
        <taxon>environmental samples</taxon>
    </lineage>
</organism>
<reference evidence="1" key="1">
    <citation type="submission" date="2020-02" db="EMBL/GenBank/DDBJ databases">
        <authorList>
            <person name="Meier V. D."/>
        </authorList>
    </citation>
    <scope>NUCLEOTIDE SEQUENCE</scope>
    <source>
        <strain evidence="1">AVDCRST_MAG56</strain>
    </source>
</reference>
<dbReference type="AlphaFoldDB" id="A0A6J4JU87"/>
<accession>A0A6J4JU87</accession>
<name>A0A6J4JU87_9SPHI</name>
<protein>
    <submittedName>
        <fullName evidence="1">Uncharacterized protein</fullName>
    </submittedName>
</protein>
<sequence length="80" mass="8977">MYRQGLGSSQPPEPELKISRCEQKYYTGRGECSSPKGVKKDVNVLALRRRTPFKTALAPGRLLSVIGVYQYGIETIKFIT</sequence>
<proteinExistence type="predicted"/>
<dbReference type="EMBL" id="CADCTQ010000360">
    <property type="protein sequence ID" value="CAA9287690.1"/>
    <property type="molecule type" value="Genomic_DNA"/>
</dbReference>
<evidence type="ECO:0000313" key="1">
    <source>
        <dbReference type="EMBL" id="CAA9287690.1"/>
    </source>
</evidence>
<gene>
    <name evidence="1" type="ORF">AVDCRST_MAG56-4390</name>
</gene>